<reference evidence="7 8" key="1">
    <citation type="submission" date="2021-08" db="EMBL/GenBank/DDBJ databases">
        <title>Draft Genome Sequence of Phanerochaete sordida strain YK-624.</title>
        <authorList>
            <person name="Mori T."/>
            <person name="Dohra H."/>
            <person name="Suzuki T."/>
            <person name="Kawagishi H."/>
            <person name="Hirai H."/>
        </authorList>
    </citation>
    <scope>NUCLEOTIDE SEQUENCE [LARGE SCALE GENOMIC DNA]</scope>
    <source>
        <strain evidence="7 8">YK-624</strain>
    </source>
</reference>
<feature type="compositionally biased region" description="Basic residues" evidence="5">
    <location>
        <begin position="37"/>
        <end position="46"/>
    </location>
</feature>
<dbReference type="InterPro" id="IPR045119">
    <property type="entry name" value="SUN1-5"/>
</dbReference>
<keyword evidence="8" id="KW-1185">Reference proteome</keyword>
<dbReference type="PANTHER" id="PTHR12911">
    <property type="entry name" value="SAD1/UNC-84-LIKE PROTEIN-RELATED"/>
    <property type="match status" value="1"/>
</dbReference>
<evidence type="ECO:0000256" key="3">
    <source>
        <dbReference type="ARBA" id="ARBA00022989"/>
    </source>
</evidence>
<comment type="subcellular location">
    <subcellularLocation>
        <location evidence="1">Membrane</location>
    </subcellularLocation>
</comment>
<feature type="domain" description="SUN" evidence="6">
    <location>
        <begin position="400"/>
        <end position="602"/>
    </location>
</feature>
<dbReference type="PANTHER" id="PTHR12911:SF8">
    <property type="entry name" value="KLAROID PROTEIN-RELATED"/>
    <property type="match status" value="1"/>
</dbReference>
<keyword evidence="2" id="KW-0812">Transmembrane</keyword>
<comment type="caution">
    <text evidence="7">The sequence shown here is derived from an EMBL/GenBank/DDBJ whole genome shotgun (WGS) entry which is preliminary data.</text>
</comment>
<name>A0A9P3LKQ2_9APHY</name>
<dbReference type="Pfam" id="PF07738">
    <property type="entry name" value="Sad1_UNC"/>
    <property type="match status" value="2"/>
</dbReference>
<gene>
    <name evidence="7" type="ORF">PsYK624_137030</name>
</gene>
<keyword evidence="3" id="KW-1133">Transmembrane helix</keyword>
<dbReference type="Proteomes" id="UP000703269">
    <property type="component" value="Unassembled WGS sequence"/>
</dbReference>
<dbReference type="GO" id="GO:0043495">
    <property type="term" value="F:protein-membrane adaptor activity"/>
    <property type="evidence" value="ECO:0007669"/>
    <property type="project" value="TreeGrafter"/>
</dbReference>
<evidence type="ECO:0000259" key="6">
    <source>
        <dbReference type="PROSITE" id="PS51469"/>
    </source>
</evidence>
<dbReference type="OrthoDB" id="342281at2759"/>
<dbReference type="AlphaFoldDB" id="A0A9P3LKQ2"/>
<organism evidence="7 8">
    <name type="scientific">Phanerochaete sordida</name>
    <dbReference type="NCBI Taxonomy" id="48140"/>
    <lineage>
        <taxon>Eukaryota</taxon>
        <taxon>Fungi</taxon>
        <taxon>Dikarya</taxon>
        <taxon>Basidiomycota</taxon>
        <taxon>Agaricomycotina</taxon>
        <taxon>Agaricomycetes</taxon>
        <taxon>Polyporales</taxon>
        <taxon>Phanerochaetaceae</taxon>
        <taxon>Phanerochaete</taxon>
    </lineage>
</organism>
<proteinExistence type="predicted"/>
<dbReference type="Gene3D" id="2.60.120.260">
    <property type="entry name" value="Galactose-binding domain-like"/>
    <property type="match status" value="1"/>
</dbReference>
<evidence type="ECO:0000256" key="1">
    <source>
        <dbReference type="ARBA" id="ARBA00004370"/>
    </source>
</evidence>
<dbReference type="PROSITE" id="PS51469">
    <property type="entry name" value="SUN"/>
    <property type="match status" value="1"/>
</dbReference>
<sequence>MAPLNTPRGAATPQRPRQTRHSSLQFEPTESSPLPRTPRRSTRHLRPTSSSQRTLVAADSDDEHEPDTTRHMRRATTPLASVAETTRRLAPATFPRRPSTAEPTRPRSLSRHRKHLSEDNRAYMPPRQAADRAGVETDEGFEDGARGRRGWLRRRAAAGGPIGEAGVAGSRRGSAMAESVVADDGAVTEEDEPSARASGKRRATASKTPSRYSSPLAALDADRTLVDIEDEDSELEAELDHLRDVLEADEFAEPDEAMDILTQPSFALGAMLGRAFQQIFALLSSITSSFVKASALAVVVLGVYIVLSLSTPHRPSSTPHPSLPVDHSRPPVPIPVPETPDAASRILSMESAIASLSARLSADHGRLEAHLQSLDASVDELSKLPKDTLAIPDFALWSGGATVAPELTSPTFAKPATRALGFLWTTNPGADGAPPETALRPETHRGACWPLAGAHGQLGVALPAPVHVAAVSVDHVAREVAPDGDVRSAPRAMEVWARVEGAENLARLARDGAPRAVQKGEGLEMASAEDAPEARPGAETYVRLAEFMYDIHAPRSVQTFEIPQEMRDLGLETQRVALRIKSNWGQDEFTCLYRFRVHGEQRGPSPV</sequence>
<keyword evidence="4" id="KW-0472">Membrane</keyword>
<feature type="region of interest" description="Disordered" evidence="5">
    <location>
        <begin position="1"/>
        <end position="214"/>
    </location>
</feature>
<dbReference type="InterPro" id="IPR012919">
    <property type="entry name" value="SUN_dom"/>
</dbReference>
<evidence type="ECO:0000313" key="8">
    <source>
        <dbReference type="Proteomes" id="UP000703269"/>
    </source>
</evidence>
<protein>
    <recommendedName>
        <fullName evidence="6">SUN domain-containing protein</fullName>
    </recommendedName>
</protein>
<evidence type="ECO:0000256" key="5">
    <source>
        <dbReference type="SAM" id="MobiDB-lite"/>
    </source>
</evidence>
<feature type="compositionally biased region" description="Basic residues" evidence="5">
    <location>
        <begin position="147"/>
        <end position="156"/>
    </location>
</feature>
<evidence type="ECO:0000256" key="4">
    <source>
        <dbReference type="ARBA" id="ARBA00023136"/>
    </source>
</evidence>
<accession>A0A9P3LKQ2</accession>
<dbReference type="EMBL" id="BPQB01000072">
    <property type="protein sequence ID" value="GJE97482.1"/>
    <property type="molecule type" value="Genomic_DNA"/>
</dbReference>
<dbReference type="GO" id="GO:0034993">
    <property type="term" value="C:meiotic nuclear membrane microtubule tethering complex"/>
    <property type="evidence" value="ECO:0007669"/>
    <property type="project" value="TreeGrafter"/>
</dbReference>
<evidence type="ECO:0000256" key="2">
    <source>
        <dbReference type="ARBA" id="ARBA00022692"/>
    </source>
</evidence>
<evidence type="ECO:0000313" key="7">
    <source>
        <dbReference type="EMBL" id="GJE97482.1"/>
    </source>
</evidence>